<evidence type="ECO:0000256" key="1">
    <source>
        <dbReference type="SAM" id="Phobius"/>
    </source>
</evidence>
<keyword evidence="1" id="KW-0812">Transmembrane</keyword>
<reference evidence="2" key="1">
    <citation type="submission" date="2018-06" db="EMBL/GenBank/DDBJ databases">
        <authorList>
            <person name="Zhirakovskaya E."/>
        </authorList>
    </citation>
    <scope>NUCLEOTIDE SEQUENCE</scope>
</reference>
<sequence>MYVVEVLADMGSPILSRQAVIYLGAPALAFFFPHLFLVVGGYYDWVMPVPREIGFVENATALFFVIGGIYAFVLAKNELSGNVTFLRPALIIYGILAIFVALEEVSYGQQFVHFSSPEWFLENNFNKEVNLHNLGADSLSHIMKTGGYLVASLFGIIAPLAVFYGFVKIPKGNIISYIIPTAWMIAPSFFHLFANLPKTVLKLLPSGQAMVDASQYFNESGEYEEYMLGVWVILFLVSAHGALVRDYGVSAGVKS</sequence>
<protein>
    <submittedName>
        <fullName evidence="2">Uncharacterized protein</fullName>
    </submittedName>
</protein>
<keyword evidence="1" id="KW-1133">Transmembrane helix</keyword>
<proteinExistence type="predicted"/>
<dbReference type="EMBL" id="UOGC01000104">
    <property type="protein sequence ID" value="VAX20370.1"/>
    <property type="molecule type" value="Genomic_DNA"/>
</dbReference>
<name>A0A3B1CC64_9ZZZZ</name>
<feature type="transmembrane region" description="Helical" evidence="1">
    <location>
        <begin position="55"/>
        <end position="73"/>
    </location>
</feature>
<evidence type="ECO:0000313" key="2">
    <source>
        <dbReference type="EMBL" id="VAX20370.1"/>
    </source>
</evidence>
<dbReference type="AlphaFoldDB" id="A0A3B1CC64"/>
<accession>A0A3B1CC64</accession>
<feature type="transmembrane region" description="Helical" evidence="1">
    <location>
        <begin position="226"/>
        <end position="244"/>
    </location>
</feature>
<feature type="transmembrane region" description="Helical" evidence="1">
    <location>
        <begin position="174"/>
        <end position="194"/>
    </location>
</feature>
<feature type="transmembrane region" description="Helical" evidence="1">
    <location>
        <begin position="20"/>
        <end position="43"/>
    </location>
</feature>
<organism evidence="2">
    <name type="scientific">hydrothermal vent metagenome</name>
    <dbReference type="NCBI Taxonomy" id="652676"/>
    <lineage>
        <taxon>unclassified sequences</taxon>
        <taxon>metagenomes</taxon>
        <taxon>ecological metagenomes</taxon>
    </lineage>
</organism>
<keyword evidence="1" id="KW-0472">Membrane</keyword>
<gene>
    <name evidence="2" type="ORF">MNBD_NITROSPINAE01-1920</name>
</gene>
<feature type="transmembrane region" description="Helical" evidence="1">
    <location>
        <begin position="148"/>
        <end position="167"/>
    </location>
</feature>
<feature type="transmembrane region" description="Helical" evidence="1">
    <location>
        <begin position="85"/>
        <end position="102"/>
    </location>
</feature>